<comment type="caution">
    <text evidence="2">The sequence shown here is derived from an EMBL/GenBank/DDBJ whole genome shotgun (WGS) entry which is preliminary data.</text>
</comment>
<dbReference type="OrthoDB" id="6538124at2759"/>
<protein>
    <submittedName>
        <fullName evidence="2">Uncharacterized protein</fullName>
    </submittedName>
</protein>
<feature type="region of interest" description="Disordered" evidence="1">
    <location>
        <begin position="265"/>
        <end position="305"/>
    </location>
</feature>
<proteinExistence type="predicted"/>
<name>A0A8S3YJE9_9EUPU</name>
<keyword evidence="3" id="KW-1185">Reference proteome</keyword>
<dbReference type="AlphaFoldDB" id="A0A8S3YJE9"/>
<evidence type="ECO:0000313" key="3">
    <source>
        <dbReference type="Proteomes" id="UP000678393"/>
    </source>
</evidence>
<dbReference type="EMBL" id="CAJHNH020000316">
    <property type="protein sequence ID" value="CAG5116884.1"/>
    <property type="molecule type" value="Genomic_DNA"/>
</dbReference>
<accession>A0A8S3YJE9</accession>
<gene>
    <name evidence="2" type="ORF">CUNI_LOCUS2442</name>
</gene>
<reference evidence="2" key="1">
    <citation type="submission" date="2021-04" db="EMBL/GenBank/DDBJ databases">
        <authorList>
            <consortium name="Molecular Ecology Group"/>
        </authorList>
    </citation>
    <scope>NUCLEOTIDE SEQUENCE</scope>
</reference>
<evidence type="ECO:0000256" key="1">
    <source>
        <dbReference type="SAM" id="MobiDB-lite"/>
    </source>
</evidence>
<dbReference type="Proteomes" id="UP000678393">
    <property type="component" value="Unassembled WGS sequence"/>
</dbReference>
<organism evidence="2 3">
    <name type="scientific">Candidula unifasciata</name>
    <dbReference type="NCBI Taxonomy" id="100452"/>
    <lineage>
        <taxon>Eukaryota</taxon>
        <taxon>Metazoa</taxon>
        <taxon>Spiralia</taxon>
        <taxon>Lophotrochozoa</taxon>
        <taxon>Mollusca</taxon>
        <taxon>Gastropoda</taxon>
        <taxon>Heterobranchia</taxon>
        <taxon>Euthyneura</taxon>
        <taxon>Panpulmonata</taxon>
        <taxon>Eupulmonata</taxon>
        <taxon>Stylommatophora</taxon>
        <taxon>Helicina</taxon>
        <taxon>Helicoidea</taxon>
        <taxon>Geomitridae</taxon>
        <taxon>Candidula</taxon>
    </lineage>
</organism>
<sequence length="305" mass="33600">MFADQKKDTYLYNNILNNTNLNPHHSTDDKRDDVHILDVKRSDTMSDHKKCCSVKPTLKPIPPHITICPPDEQDVIGFDFLQDDDVDNDVFQSAEKATPLSPSQSQSEEKHKVHSGRLYLICHTGNNYVLSPPSRSPVTSPTQSPIMPFHFRASSPHSSQQCASPISSPSSSPTPPSTLKVSVFVRVYRCNSEHFAIITRDPIYTSKPTYINMRHSRVIPGHCLGRFIVAGHCDSGNVIEFEVPELSSLEQWLDAFQVYTTAVSPSRTLSGSSSGSGSGGMVSPNTPPIPRSPVLPTLAETDEDD</sequence>
<evidence type="ECO:0000313" key="2">
    <source>
        <dbReference type="EMBL" id="CAG5116884.1"/>
    </source>
</evidence>
<feature type="region of interest" description="Disordered" evidence="1">
    <location>
        <begin position="150"/>
        <end position="176"/>
    </location>
</feature>